<comment type="subunit">
    <text evidence="10">Homodimer.</text>
</comment>
<dbReference type="GO" id="GO:0042026">
    <property type="term" value="P:protein refolding"/>
    <property type="evidence" value="ECO:0007669"/>
    <property type="project" value="TreeGrafter"/>
</dbReference>
<feature type="binding site" evidence="10">
    <location>
        <position position="206"/>
    </location>
    <ligand>
        <name>Zn(2+)</name>
        <dbReference type="ChEBI" id="CHEBI:29105"/>
        <label>1</label>
    </ligand>
</feature>
<evidence type="ECO:0000256" key="4">
    <source>
        <dbReference type="ARBA" id="ARBA00022771"/>
    </source>
</evidence>
<dbReference type="GO" id="GO:0051082">
    <property type="term" value="F:unfolded protein binding"/>
    <property type="evidence" value="ECO:0007669"/>
    <property type="project" value="UniProtKB-UniRule"/>
</dbReference>
<keyword evidence="2 10" id="KW-0479">Metal-binding</keyword>
<comment type="function">
    <text evidence="10">Participates actively in the response to hyperosmotic and heat shock by preventing the aggregation of stress-denatured proteins and by disaggregating proteins, also in an autonomous, DnaK-independent fashion. Unfolded proteins bind initially to DnaJ; upon interaction with the DnaJ-bound protein, DnaK hydrolyzes its bound ATP, resulting in the formation of a stable complex. GrpE releases ADP from DnaK; ATP binding to DnaK triggers the release of the substrate protein, thus completing the reaction cycle. Several rounds of ATP-dependent interactions between DnaJ, DnaK and GrpE are required for fully efficient folding. Also involved, together with DnaK and GrpE, in the DNA replication of plasmids through activation of initiation proteins.</text>
</comment>
<dbReference type="InterPro" id="IPR001623">
    <property type="entry name" value="DnaJ_domain"/>
</dbReference>
<dbReference type="SUPFAM" id="SSF49493">
    <property type="entry name" value="HSP40/DnaJ peptide-binding domain"/>
    <property type="match status" value="2"/>
</dbReference>
<keyword evidence="6 10" id="KW-0346">Stress response</keyword>
<comment type="subcellular location">
    <subcellularLocation>
        <location evidence="10">Cytoplasm</location>
    </subcellularLocation>
</comment>
<dbReference type="RefSeq" id="WP_006294034.1">
    <property type="nucleotide sequence ID" value="NZ_ARPM03000128.1"/>
</dbReference>
<dbReference type="PROSITE" id="PS51188">
    <property type="entry name" value="ZF_CR"/>
    <property type="match status" value="1"/>
</dbReference>
<dbReference type="CDD" id="cd10747">
    <property type="entry name" value="DnaJ_C"/>
    <property type="match status" value="1"/>
</dbReference>
<evidence type="ECO:0000256" key="7">
    <source>
        <dbReference type="ARBA" id="ARBA00023186"/>
    </source>
</evidence>
<gene>
    <name evidence="10" type="primary">dnaJ</name>
    <name evidence="14" type="ORF">K737_300587</name>
</gene>
<evidence type="ECO:0000256" key="1">
    <source>
        <dbReference type="ARBA" id="ARBA00022705"/>
    </source>
</evidence>
<dbReference type="InterPro" id="IPR012724">
    <property type="entry name" value="DnaJ"/>
</dbReference>
<comment type="cofactor">
    <cofactor evidence="10">
        <name>Zn(2+)</name>
        <dbReference type="ChEBI" id="CHEBI:29105"/>
    </cofactor>
    <text evidence="10">Binds 2 Zn(2+) ions per monomer.</text>
</comment>
<sequence length="374" mass="41222">MADYYKVLGVPSNASLQDIKKAYRKLALKYHPDQHQNSSSAEKQKAEKIFKEATEAYEVLGDEKKRRMYDQMGPDAFRQNSSGGGGFEGFSEAGFDFSSIFEDFFSNFGSSGQQSAVSKGRDVLIKISVTLEEAFKGINKTVEFSTIVRCDSCSGTGGEKGAKVTQCTACNGRGEVGISQGFFMVRQTCKRCQGTGTYIAALCKKCRGSGCMRDRRALEFHVPAGIEHENQIRLPGEGEVGERGGPCGDAIIQVNIQSHSLFRRKGANLFMNYPLSISQAALGCTVQIPTIEGERISVTFKEGTQFKEKTVVHNKGMAYPSGRGDLVIEADVYVPLKLTQKQRELLQSFSEEEENKPPETTGFFAKLKNFFKTL</sequence>
<feature type="domain" description="J" evidence="12">
    <location>
        <begin position="3"/>
        <end position="73"/>
    </location>
</feature>
<proteinExistence type="inferred from homology"/>
<dbReference type="InterPro" id="IPR018253">
    <property type="entry name" value="DnaJ_domain_CS"/>
</dbReference>
<comment type="similarity">
    <text evidence="8 10">Belongs to the DnaJ family.</text>
</comment>
<keyword evidence="1 10" id="KW-0235">DNA replication</keyword>
<dbReference type="EMBL" id="ARPM03000128">
    <property type="protein sequence ID" value="ETZ04992.1"/>
    <property type="molecule type" value="Genomic_DNA"/>
</dbReference>
<comment type="caution">
    <text evidence="14">The sequence shown here is derived from an EMBL/GenBank/DDBJ whole genome shotgun (WGS) entry which is preliminary data.</text>
</comment>
<dbReference type="GO" id="GO:0005737">
    <property type="term" value="C:cytoplasm"/>
    <property type="evidence" value="ECO:0007669"/>
    <property type="project" value="UniProtKB-SubCell"/>
</dbReference>
<dbReference type="InterPro" id="IPR002939">
    <property type="entry name" value="DnaJ_C"/>
</dbReference>
<dbReference type="SUPFAM" id="SSF57938">
    <property type="entry name" value="DnaJ/Hsp40 cysteine-rich domain"/>
    <property type="match status" value="1"/>
</dbReference>
<evidence type="ECO:0000256" key="2">
    <source>
        <dbReference type="ARBA" id="ARBA00022723"/>
    </source>
</evidence>
<evidence type="ECO:0000256" key="3">
    <source>
        <dbReference type="ARBA" id="ARBA00022737"/>
    </source>
</evidence>
<evidence type="ECO:0000256" key="8">
    <source>
        <dbReference type="ARBA" id="ARBA00061004"/>
    </source>
</evidence>
<dbReference type="InterPro" id="IPR001305">
    <property type="entry name" value="HSP_DnaJ_Cys-rich_dom"/>
</dbReference>
<keyword evidence="4 10" id="KW-0863">Zinc-finger</keyword>
<dbReference type="InterPro" id="IPR036410">
    <property type="entry name" value="HSP_DnaJ_Cys-rich_dom_sf"/>
</dbReference>
<evidence type="ECO:0000256" key="6">
    <source>
        <dbReference type="ARBA" id="ARBA00023016"/>
    </source>
</evidence>
<dbReference type="PRINTS" id="PR00625">
    <property type="entry name" value="JDOMAIN"/>
</dbReference>
<dbReference type="PANTHER" id="PTHR43096:SF52">
    <property type="entry name" value="DNAJ HOMOLOG 1, MITOCHONDRIAL-RELATED"/>
    <property type="match status" value="1"/>
</dbReference>
<dbReference type="PANTHER" id="PTHR43096">
    <property type="entry name" value="DNAJ HOMOLOG 1, MITOCHONDRIAL-RELATED"/>
    <property type="match status" value="1"/>
</dbReference>
<dbReference type="GO" id="GO:0031072">
    <property type="term" value="F:heat shock protein binding"/>
    <property type="evidence" value="ECO:0007669"/>
    <property type="project" value="InterPro"/>
</dbReference>
<feature type="binding site" evidence="10">
    <location>
        <position position="153"/>
    </location>
    <ligand>
        <name>Zn(2+)</name>
        <dbReference type="ChEBI" id="CHEBI:29105"/>
        <label>1</label>
    </ligand>
</feature>
<feature type="zinc finger region" description="CR-type" evidence="11">
    <location>
        <begin position="137"/>
        <end position="215"/>
    </location>
</feature>
<dbReference type="SUPFAM" id="SSF46565">
    <property type="entry name" value="Chaperone J-domain"/>
    <property type="match status" value="1"/>
</dbReference>
<organism evidence="14 15">
    <name type="scientific">Holospora undulata HU1</name>
    <dbReference type="NCBI Taxonomy" id="1321371"/>
    <lineage>
        <taxon>Bacteria</taxon>
        <taxon>Pseudomonadati</taxon>
        <taxon>Pseudomonadota</taxon>
        <taxon>Alphaproteobacteria</taxon>
        <taxon>Holosporales</taxon>
        <taxon>Holosporaceae</taxon>
        <taxon>Holospora</taxon>
    </lineage>
</organism>
<dbReference type="GO" id="GO:0008270">
    <property type="term" value="F:zinc ion binding"/>
    <property type="evidence" value="ECO:0007669"/>
    <property type="project" value="UniProtKB-UniRule"/>
</dbReference>
<dbReference type="PROSITE" id="PS50076">
    <property type="entry name" value="DNAJ_2"/>
    <property type="match status" value="1"/>
</dbReference>
<dbReference type="InterPro" id="IPR008971">
    <property type="entry name" value="HSP40/DnaJ_pept-bd"/>
</dbReference>
<dbReference type="NCBIfam" id="NF008035">
    <property type="entry name" value="PRK10767.1"/>
    <property type="match status" value="1"/>
</dbReference>
<dbReference type="GO" id="GO:0005524">
    <property type="term" value="F:ATP binding"/>
    <property type="evidence" value="ECO:0007669"/>
    <property type="project" value="InterPro"/>
</dbReference>
<dbReference type="GO" id="GO:0006260">
    <property type="term" value="P:DNA replication"/>
    <property type="evidence" value="ECO:0007669"/>
    <property type="project" value="UniProtKB-KW"/>
</dbReference>
<dbReference type="Gene3D" id="1.10.287.110">
    <property type="entry name" value="DnaJ domain"/>
    <property type="match status" value="1"/>
</dbReference>
<keyword evidence="15" id="KW-1185">Reference proteome</keyword>
<dbReference type="FunFam" id="2.60.260.20:FF:000005">
    <property type="entry name" value="Chaperone protein dnaJ 1, mitochondrial"/>
    <property type="match status" value="1"/>
</dbReference>
<keyword evidence="7 10" id="KW-0143">Chaperone</keyword>
<feature type="repeat" description="CXXCXGXG motif" evidence="10">
    <location>
        <begin position="150"/>
        <end position="157"/>
    </location>
</feature>
<keyword evidence="3 10" id="KW-0677">Repeat</keyword>
<dbReference type="CDD" id="cd10719">
    <property type="entry name" value="DnaJ_zf"/>
    <property type="match status" value="1"/>
</dbReference>
<feature type="binding site" evidence="10">
    <location>
        <position position="167"/>
    </location>
    <ligand>
        <name>Zn(2+)</name>
        <dbReference type="ChEBI" id="CHEBI:29105"/>
        <label>2</label>
    </ligand>
</feature>
<dbReference type="CDD" id="cd06257">
    <property type="entry name" value="DnaJ"/>
    <property type="match status" value="1"/>
</dbReference>
<feature type="binding site" evidence="10">
    <location>
        <position position="203"/>
    </location>
    <ligand>
        <name>Zn(2+)</name>
        <dbReference type="ChEBI" id="CHEBI:29105"/>
        <label>1</label>
    </ligand>
</feature>
<dbReference type="Pfam" id="PF01556">
    <property type="entry name" value="DnaJ_C"/>
    <property type="match status" value="1"/>
</dbReference>
<dbReference type="PROSITE" id="PS00636">
    <property type="entry name" value="DNAJ_1"/>
    <property type="match status" value="1"/>
</dbReference>
<feature type="repeat" description="CXXCXGXG motif" evidence="10">
    <location>
        <begin position="203"/>
        <end position="210"/>
    </location>
</feature>
<evidence type="ECO:0000313" key="15">
    <source>
        <dbReference type="Proteomes" id="UP000026922"/>
    </source>
</evidence>
<dbReference type="GO" id="GO:0009408">
    <property type="term" value="P:response to heat"/>
    <property type="evidence" value="ECO:0007669"/>
    <property type="project" value="InterPro"/>
</dbReference>
<dbReference type="HAMAP" id="MF_01152">
    <property type="entry name" value="DnaJ"/>
    <property type="match status" value="1"/>
</dbReference>
<evidence type="ECO:0000256" key="5">
    <source>
        <dbReference type="ARBA" id="ARBA00022833"/>
    </source>
</evidence>
<feature type="binding site" evidence="10">
    <location>
        <position position="170"/>
    </location>
    <ligand>
        <name>Zn(2+)</name>
        <dbReference type="ChEBI" id="CHEBI:29105"/>
        <label>2</label>
    </ligand>
</feature>
<reference evidence="14 15" key="1">
    <citation type="journal article" date="2013" name="Genome Announc.">
        <title>Draft Genome Sequence of Holospora undulata Strain HU1, a Micronucleus-Specific Symbiont of the Ciliate Paramecium caudatum.</title>
        <authorList>
            <person name="Dohra H."/>
            <person name="Suzuki H."/>
            <person name="Suzuki T."/>
            <person name="Tanaka K."/>
            <person name="Fujishima M."/>
        </authorList>
    </citation>
    <scope>NUCLEOTIDE SEQUENCE [LARGE SCALE GENOMIC DNA]</scope>
    <source>
        <strain evidence="14 15">HU1</strain>
    </source>
</reference>
<dbReference type="Gene3D" id="2.10.230.10">
    <property type="entry name" value="Heat shock protein DnaJ, cysteine-rich domain"/>
    <property type="match status" value="1"/>
</dbReference>
<evidence type="ECO:0000313" key="14">
    <source>
        <dbReference type="EMBL" id="ETZ04992.1"/>
    </source>
</evidence>
<comment type="domain">
    <text evidence="10">The J domain is necessary and sufficient to stimulate DnaK ATPase activity. Zinc center 1 plays an important role in the autonomous, DnaK-independent chaperone activity of DnaJ. Zinc center 2 is essential for interaction with DnaK and for DnaJ activity.</text>
</comment>
<dbReference type="SMART" id="SM00271">
    <property type="entry name" value="DnaJ"/>
    <property type="match status" value="1"/>
</dbReference>
<feature type="repeat" description="CXXCXGXG motif" evidence="10">
    <location>
        <begin position="167"/>
        <end position="174"/>
    </location>
</feature>
<evidence type="ECO:0000256" key="10">
    <source>
        <dbReference type="HAMAP-Rule" id="MF_01152"/>
    </source>
</evidence>
<dbReference type="AlphaFoldDB" id="A0A061JHQ3"/>
<name>A0A061JHQ3_9PROT</name>
<feature type="binding site" evidence="10">
    <location>
        <position position="150"/>
    </location>
    <ligand>
        <name>Zn(2+)</name>
        <dbReference type="ChEBI" id="CHEBI:29105"/>
        <label>1</label>
    </ligand>
</feature>
<feature type="repeat" description="CXXCXGXG motif" evidence="10">
    <location>
        <begin position="189"/>
        <end position="196"/>
    </location>
</feature>
<feature type="domain" description="CR-type" evidence="13">
    <location>
        <begin position="137"/>
        <end position="215"/>
    </location>
</feature>
<protein>
    <recommendedName>
        <fullName evidence="9 10">Chaperone protein DnaJ</fullName>
    </recommendedName>
</protein>
<dbReference type="Pfam" id="PF00226">
    <property type="entry name" value="DnaJ"/>
    <property type="match status" value="1"/>
</dbReference>
<evidence type="ECO:0000256" key="11">
    <source>
        <dbReference type="PROSITE-ProRule" id="PRU00546"/>
    </source>
</evidence>
<dbReference type="FunFam" id="2.10.230.10:FF:000002">
    <property type="entry name" value="Molecular chaperone DnaJ"/>
    <property type="match status" value="1"/>
</dbReference>
<evidence type="ECO:0000256" key="9">
    <source>
        <dbReference type="ARBA" id="ARBA00067609"/>
    </source>
</evidence>
<dbReference type="Gene3D" id="2.60.260.20">
    <property type="entry name" value="Urease metallochaperone UreE, N-terminal domain"/>
    <property type="match status" value="2"/>
</dbReference>
<keyword evidence="5 10" id="KW-0862">Zinc</keyword>
<dbReference type="InterPro" id="IPR036869">
    <property type="entry name" value="J_dom_sf"/>
</dbReference>
<feature type="binding site" evidence="10">
    <location>
        <position position="192"/>
    </location>
    <ligand>
        <name>Zn(2+)</name>
        <dbReference type="ChEBI" id="CHEBI:29105"/>
        <label>2</label>
    </ligand>
</feature>
<evidence type="ECO:0000259" key="13">
    <source>
        <dbReference type="PROSITE" id="PS51188"/>
    </source>
</evidence>
<dbReference type="Proteomes" id="UP000026922">
    <property type="component" value="Unassembled WGS sequence"/>
</dbReference>
<evidence type="ECO:0000259" key="12">
    <source>
        <dbReference type="PROSITE" id="PS50076"/>
    </source>
</evidence>
<accession>A0A061JHQ3</accession>
<feature type="binding site" evidence="10">
    <location>
        <position position="189"/>
    </location>
    <ligand>
        <name>Zn(2+)</name>
        <dbReference type="ChEBI" id="CHEBI:29105"/>
        <label>2</label>
    </ligand>
</feature>
<keyword evidence="10" id="KW-0963">Cytoplasm</keyword>
<dbReference type="Pfam" id="PF00684">
    <property type="entry name" value="DnaJ_CXXCXGXG"/>
    <property type="match status" value="1"/>
</dbReference>